<dbReference type="PANTHER" id="PTHR24024:SF18">
    <property type="entry name" value="SHORT-CHAIN COLLAGEN C4-LIKE"/>
    <property type="match status" value="1"/>
</dbReference>
<dbReference type="PANTHER" id="PTHR24024">
    <property type="entry name" value="PULMONARY SURFACTANT-ASSOCIATED PROTEIN A"/>
    <property type="match status" value="1"/>
</dbReference>
<feature type="region of interest" description="Disordered" evidence="1">
    <location>
        <begin position="1"/>
        <end position="27"/>
    </location>
</feature>
<accession>V4A1L7</accession>
<dbReference type="GeneID" id="20244455"/>
<organism evidence="2 3">
    <name type="scientific">Lottia gigantea</name>
    <name type="common">Giant owl limpet</name>
    <dbReference type="NCBI Taxonomy" id="225164"/>
    <lineage>
        <taxon>Eukaryota</taxon>
        <taxon>Metazoa</taxon>
        <taxon>Spiralia</taxon>
        <taxon>Lophotrochozoa</taxon>
        <taxon>Mollusca</taxon>
        <taxon>Gastropoda</taxon>
        <taxon>Patellogastropoda</taxon>
        <taxon>Lottioidea</taxon>
        <taxon>Lottiidae</taxon>
        <taxon>Lottia</taxon>
    </lineage>
</organism>
<dbReference type="Proteomes" id="UP000030746">
    <property type="component" value="Unassembled WGS sequence"/>
</dbReference>
<dbReference type="CTD" id="20244455"/>
<evidence type="ECO:0000313" key="3">
    <source>
        <dbReference type="Proteomes" id="UP000030746"/>
    </source>
</evidence>
<evidence type="ECO:0008006" key="4">
    <source>
        <dbReference type="Google" id="ProtNLM"/>
    </source>
</evidence>
<dbReference type="EMBL" id="KB201304">
    <property type="protein sequence ID" value="ESO97718.1"/>
    <property type="molecule type" value="Genomic_DNA"/>
</dbReference>
<dbReference type="OMA" id="ENTIQGP"/>
<feature type="compositionally biased region" description="Basic and acidic residues" evidence="1">
    <location>
        <begin position="1"/>
        <end position="14"/>
    </location>
</feature>
<dbReference type="AlphaFoldDB" id="V4A1L7"/>
<dbReference type="GO" id="GO:0005615">
    <property type="term" value="C:extracellular space"/>
    <property type="evidence" value="ECO:0007669"/>
    <property type="project" value="TreeGrafter"/>
</dbReference>
<proteinExistence type="predicted"/>
<dbReference type="OrthoDB" id="6086925at2759"/>
<dbReference type="InterPro" id="IPR051077">
    <property type="entry name" value="Ca-dependent_lectin"/>
</dbReference>
<dbReference type="KEGG" id="lgi:LOTGIDRAFT_181676"/>
<reference evidence="2 3" key="1">
    <citation type="journal article" date="2013" name="Nature">
        <title>Insights into bilaterian evolution from three spiralian genomes.</title>
        <authorList>
            <person name="Simakov O."/>
            <person name="Marletaz F."/>
            <person name="Cho S.J."/>
            <person name="Edsinger-Gonzales E."/>
            <person name="Havlak P."/>
            <person name="Hellsten U."/>
            <person name="Kuo D.H."/>
            <person name="Larsson T."/>
            <person name="Lv J."/>
            <person name="Arendt D."/>
            <person name="Savage R."/>
            <person name="Osoegawa K."/>
            <person name="de Jong P."/>
            <person name="Grimwood J."/>
            <person name="Chapman J.A."/>
            <person name="Shapiro H."/>
            <person name="Aerts A."/>
            <person name="Otillar R.P."/>
            <person name="Terry A.Y."/>
            <person name="Boore J.L."/>
            <person name="Grigoriev I.V."/>
            <person name="Lindberg D.R."/>
            <person name="Seaver E.C."/>
            <person name="Weisblat D.A."/>
            <person name="Putnam N.H."/>
            <person name="Rokhsar D.S."/>
        </authorList>
    </citation>
    <scope>NUCLEOTIDE SEQUENCE [LARGE SCALE GENOMIC DNA]</scope>
</reference>
<sequence>MKIKELQKEDDRENQPPSMNDSTKGGGSIFTRWGRKDCPRNVSQLVYSGITGGSHYTHPGGAAEYVCLPPDPTWNVNKHFNSPHFGYMYGSEYEEVPKPLLNYKVPCAVCRTSQFSTVLMIPARTECYQGWQKAYHGELVSGYYNHPAASQYVCVDDNPQINGINTNNEGKLMYPVRAKCGSLPCPPYEDNTLLTCVVCLK</sequence>
<keyword evidence="3" id="KW-1185">Reference proteome</keyword>
<name>V4A1L7_LOTGI</name>
<dbReference type="RefSeq" id="XP_009051570.1">
    <property type="nucleotide sequence ID" value="XM_009053322.1"/>
</dbReference>
<evidence type="ECO:0000313" key="2">
    <source>
        <dbReference type="EMBL" id="ESO97718.1"/>
    </source>
</evidence>
<evidence type="ECO:0000256" key="1">
    <source>
        <dbReference type="SAM" id="MobiDB-lite"/>
    </source>
</evidence>
<dbReference type="HOGENOM" id="CLU_056628_2_1_1"/>
<protein>
    <recommendedName>
        <fullName evidence="4">Short-chain collagen C4</fullName>
    </recommendedName>
</protein>
<gene>
    <name evidence="2" type="ORF">LOTGIDRAFT_181676</name>
</gene>